<sequence>MGDILFLAHRVPYPPDRGDKIRGFHVLKYLSTKQRVHLIAFADDPADLKQKGGLTKYTGNRSIVWRAKSQMVAGFQALMQHRPVSLTAFDNDALRQSVENILQRHRIDTIYVFSSQMAQYLPPRPRQRVIMDFVDMDSAKFAAYAKSSKGPMRWMLGREARMLLAHEKAIAQRADANLFVSEAEAELFRQRTGADRVHVLENGIDTEYFDPASTFKRVDVMGSTIVFTGQMDYRPNIEGVTWFVETILPHIRLVHPDARFIIVGRNPTDAVKALGKHPGVAVIGEVPDVRGWLAQAAVVVAPLKLARGIQNKVLEGMAMARPVVASEAAATGIDHGGTILVGATVGEMAEHVTRLLSNRRKATELGEAARQRVIDRYSWEARLSPLDEVLGQPLRPAKEERVARVTDVPKKPRRAA</sequence>
<reference evidence="3 4" key="1">
    <citation type="submission" date="2020-08" db="EMBL/GenBank/DDBJ databases">
        <title>Functional genomics of gut bacteria from endangered species of beetles.</title>
        <authorList>
            <person name="Carlos-Shanley C."/>
        </authorList>
    </citation>
    <scope>NUCLEOTIDE SEQUENCE [LARGE SCALE GENOMIC DNA]</scope>
    <source>
        <strain evidence="3 4">S00224</strain>
    </source>
</reference>
<keyword evidence="4" id="KW-1185">Reference proteome</keyword>
<dbReference type="InterPro" id="IPR017521">
    <property type="entry name" value="Sugar_tfrase_PEP-CTERM_Stp1"/>
</dbReference>
<dbReference type="PANTHER" id="PTHR12526:SF600">
    <property type="entry name" value="GLYCOSYL TRANSFERASE GROUP 1"/>
    <property type="match status" value="1"/>
</dbReference>
<comment type="caution">
    <text evidence="3">The sequence shown here is derived from an EMBL/GenBank/DDBJ whole genome shotgun (WGS) entry which is preliminary data.</text>
</comment>
<evidence type="ECO:0000256" key="1">
    <source>
        <dbReference type="SAM" id="MobiDB-lite"/>
    </source>
</evidence>
<dbReference type="NCBIfam" id="TIGR03087">
    <property type="entry name" value="stp1"/>
    <property type="match status" value="1"/>
</dbReference>
<organism evidence="3 4">
    <name type="scientific">Sphingomonas kyeonggiensis</name>
    <dbReference type="NCBI Taxonomy" id="1268553"/>
    <lineage>
        <taxon>Bacteria</taxon>
        <taxon>Pseudomonadati</taxon>
        <taxon>Pseudomonadota</taxon>
        <taxon>Alphaproteobacteria</taxon>
        <taxon>Sphingomonadales</taxon>
        <taxon>Sphingomonadaceae</taxon>
        <taxon>Sphingomonas</taxon>
    </lineage>
</organism>
<evidence type="ECO:0000313" key="4">
    <source>
        <dbReference type="Proteomes" id="UP000575241"/>
    </source>
</evidence>
<dbReference type="CDD" id="cd03801">
    <property type="entry name" value="GT4_PimA-like"/>
    <property type="match status" value="1"/>
</dbReference>
<keyword evidence="3" id="KW-0808">Transferase</keyword>
<evidence type="ECO:0000259" key="2">
    <source>
        <dbReference type="Pfam" id="PF13439"/>
    </source>
</evidence>
<dbReference type="GO" id="GO:0016757">
    <property type="term" value="F:glycosyltransferase activity"/>
    <property type="evidence" value="ECO:0007669"/>
    <property type="project" value="TreeGrafter"/>
</dbReference>
<gene>
    <name evidence="3" type="ORF">HNP52_002525</name>
</gene>
<protein>
    <submittedName>
        <fullName evidence="3">Sugar transferase (PEP-CTERM/EpsH1 system associated)</fullName>
    </submittedName>
</protein>
<dbReference type="InterPro" id="IPR028098">
    <property type="entry name" value="Glyco_trans_4-like_N"/>
</dbReference>
<dbReference type="AlphaFoldDB" id="A0A7W7K1T5"/>
<dbReference type="Proteomes" id="UP000575241">
    <property type="component" value="Unassembled WGS sequence"/>
</dbReference>
<feature type="domain" description="Glycosyltransferase subfamily 4-like N-terminal" evidence="2">
    <location>
        <begin position="96"/>
        <end position="207"/>
    </location>
</feature>
<dbReference type="Gene3D" id="3.40.50.2000">
    <property type="entry name" value="Glycogen Phosphorylase B"/>
    <property type="match status" value="2"/>
</dbReference>
<feature type="compositionally biased region" description="Basic and acidic residues" evidence="1">
    <location>
        <begin position="396"/>
        <end position="410"/>
    </location>
</feature>
<name>A0A7W7K1T5_9SPHN</name>
<proteinExistence type="predicted"/>
<accession>A0A7W7K1T5</accession>
<dbReference type="PANTHER" id="PTHR12526">
    <property type="entry name" value="GLYCOSYLTRANSFERASE"/>
    <property type="match status" value="1"/>
</dbReference>
<evidence type="ECO:0000313" key="3">
    <source>
        <dbReference type="EMBL" id="MBB4839456.1"/>
    </source>
</evidence>
<dbReference type="EMBL" id="JACHLN010000002">
    <property type="protein sequence ID" value="MBB4839456.1"/>
    <property type="molecule type" value="Genomic_DNA"/>
</dbReference>
<dbReference type="Pfam" id="PF13439">
    <property type="entry name" value="Glyco_transf_4"/>
    <property type="match status" value="1"/>
</dbReference>
<feature type="region of interest" description="Disordered" evidence="1">
    <location>
        <begin position="394"/>
        <end position="416"/>
    </location>
</feature>
<dbReference type="RefSeq" id="WP_184167521.1">
    <property type="nucleotide sequence ID" value="NZ_JACHLN010000002.1"/>
</dbReference>
<dbReference type="Pfam" id="PF13692">
    <property type="entry name" value="Glyco_trans_1_4"/>
    <property type="match status" value="1"/>
</dbReference>
<dbReference type="SUPFAM" id="SSF53756">
    <property type="entry name" value="UDP-Glycosyltransferase/glycogen phosphorylase"/>
    <property type="match status" value="1"/>
</dbReference>